<dbReference type="SMART" id="SM01169">
    <property type="entry name" value="DUF1943"/>
    <property type="match status" value="1"/>
</dbReference>
<dbReference type="Pfam" id="PF01347">
    <property type="entry name" value="Vitellogenin_N"/>
    <property type="match status" value="1"/>
</dbReference>
<name>A0A9W9YKW3_9CNID</name>
<dbReference type="Gene3D" id="2.20.50.20">
    <property type="entry name" value="Lipovitellin. Chain A, domain 3"/>
    <property type="match status" value="1"/>
</dbReference>
<dbReference type="EMBL" id="MU827324">
    <property type="protein sequence ID" value="KAJ7356148.1"/>
    <property type="molecule type" value="Genomic_DNA"/>
</dbReference>
<gene>
    <name evidence="6" type="ORF">OS493_026531</name>
</gene>
<dbReference type="SUPFAM" id="SSF56968">
    <property type="entry name" value="Lipovitellin-phosvitin complex, beta-sheet shell regions"/>
    <property type="match status" value="1"/>
</dbReference>
<dbReference type="GO" id="GO:0005319">
    <property type="term" value="F:lipid transporter activity"/>
    <property type="evidence" value="ECO:0007669"/>
    <property type="project" value="InterPro"/>
</dbReference>
<evidence type="ECO:0000256" key="2">
    <source>
        <dbReference type="ARBA" id="ARBA00023180"/>
    </source>
</evidence>
<evidence type="ECO:0000259" key="5">
    <source>
        <dbReference type="PROSITE" id="PS51211"/>
    </source>
</evidence>
<evidence type="ECO:0000256" key="1">
    <source>
        <dbReference type="ARBA" id="ARBA00023157"/>
    </source>
</evidence>
<dbReference type="InterPro" id="IPR015817">
    <property type="entry name" value="Vitellinogen_open_b-sht_sub1"/>
</dbReference>
<comment type="caution">
    <text evidence="3">Lacks conserved residue(s) required for the propagation of feature annotation.</text>
</comment>
<dbReference type="InterPro" id="IPR011030">
    <property type="entry name" value="Lipovitellin_superhlx_dom"/>
</dbReference>
<feature type="region of interest" description="Disordered" evidence="4">
    <location>
        <begin position="371"/>
        <end position="391"/>
    </location>
</feature>
<dbReference type="SUPFAM" id="SSF48431">
    <property type="entry name" value="Lipovitellin-phosvitin complex, superhelical domain"/>
    <property type="match status" value="1"/>
</dbReference>
<dbReference type="Gene3D" id="1.25.10.20">
    <property type="entry name" value="Vitellinogen, superhelical"/>
    <property type="match status" value="1"/>
</dbReference>
<dbReference type="GO" id="GO:0045735">
    <property type="term" value="F:nutrient reservoir activity"/>
    <property type="evidence" value="ECO:0007669"/>
    <property type="project" value="UniProtKB-KW"/>
</dbReference>
<feature type="compositionally biased region" description="Basic and acidic residues" evidence="4">
    <location>
        <begin position="371"/>
        <end position="380"/>
    </location>
</feature>
<dbReference type="PANTHER" id="PTHR23345">
    <property type="entry name" value="VITELLOGENIN-RELATED"/>
    <property type="match status" value="1"/>
</dbReference>
<comment type="caution">
    <text evidence="6">The sequence shown here is derived from an EMBL/GenBank/DDBJ whole genome shotgun (WGS) entry which is preliminary data.</text>
</comment>
<proteinExistence type="predicted"/>
<keyword evidence="7" id="KW-1185">Reference proteome</keyword>
<organism evidence="6 7">
    <name type="scientific">Desmophyllum pertusum</name>
    <dbReference type="NCBI Taxonomy" id="174260"/>
    <lineage>
        <taxon>Eukaryota</taxon>
        <taxon>Metazoa</taxon>
        <taxon>Cnidaria</taxon>
        <taxon>Anthozoa</taxon>
        <taxon>Hexacorallia</taxon>
        <taxon>Scleractinia</taxon>
        <taxon>Caryophylliina</taxon>
        <taxon>Caryophylliidae</taxon>
        <taxon>Desmophyllum</taxon>
    </lineage>
</organism>
<accession>A0A9W9YKW3</accession>
<dbReference type="InterPro" id="IPR050733">
    <property type="entry name" value="Vitellogenin/Apolipophorin"/>
</dbReference>
<keyword evidence="1" id="KW-1015">Disulfide bond</keyword>
<dbReference type="Gene3D" id="2.20.80.10">
    <property type="entry name" value="Lipovitellin-phosvitin complex, chain A, domain 4"/>
    <property type="match status" value="1"/>
</dbReference>
<evidence type="ECO:0000256" key="4">
    <source>
        <dbReference type="SAM" id="MobiDB-lite"/>
    </source>
</evidence>
<evidence type="ECO:0000313" key="7">
    <source>
        <dbReference type="Proteomes" id="UP001163046"/>
    </source>
</evidence>
<protein>
    <recommendedName>
        <fullName evidence="5">Vitellogenin domain-containing protein</fullName>
    </recommendedName>
</protein>
<dbReference type="PANTHER" id="PTHR23345:SF15">
    <property type="entry name" value="VITELLOGENIN 1-RELATED"/>
    <property type="match status" value="1"/>
</dbReference>
<dbReference type="Proteomes" id="UP001163046">
    <property type="component" value="Unassembled WGS sequence"/>
</dbReference>
<dbReference type="Pfam" id="PF09172">
    <property type="entry name" value="Vit_open_b-sht"/>
    <property type="match status" value="1"/>
</dbReference>
<evidence type="ECO:0000256" key="3">
    <source>
        <dbReference type="PROSITE-ProRule" id="PRU00557"/>
    </source>
</evidence>
<dbReference type="PROSITE" id="PS51211">
    <property type="entry name" value="VITELLOGENIN"/>
    <property type="match status" value="1"/>
</dbReference>
<dbReference type="OrthoDB" id="6484170at2759"/>
<evidence type="ECO:0000313" key="6">
    <source>
        <dbReference type="EMBL" id="KAJ7356148.1"/>
    </source>
</evidence>
<sequence length="665" mass="74247">METLWQKVHNEEDNKMHEYFYDALPHCGSGGCAKVMSHAIRNNLVSHERGNMFLAGLAMAANPTKETVAHVLELCEEHPGRTAMLTLGTLIHKLCESSPQVCNDKDEENPIARAEQFLLSGLGARCKGKTPEDFENIIIRLKAIGNAGRPVAAENVLLKCAITPDVPVNMSIAALEALRRLPCNEYMTNQLLDIYGEFNLDVEIRIAAYLALMKCPSAVVFKRVAEILKNEVNKQVGSFVWSHMTNAMDSTEPVHGLPQAEMMKDALNGMKLREFNLNRLRFSRAWEGSFYSDILRFGGSAQSHLIYHPSSFFPRSAMVNVTVDVLGASINVLETAARFEGFEILIEQFFGDDGYYPDDSIMKMFNLKPHEERDKEEKEVNNLPKRGRRSRSIHDDINKVEKHLTKLHRTMDTRKHHPSGAVSVKMFGNEIRLASFDDISWLNDEVDKINMIDILIALAKGGKKTFSKSMMFLDVETTVPTILGLPLKLSAKGTTVASVELAGKFDIRNMFWGKMSFDVKGYVKPSAVVDITGRMGVSAMYAEAGILVNSSLYTVTQIKGNATYTQGEMLKFEVGVPEEPVQFVNISSSLFATLNDEKLAIDGTPRRIEPAPCLNMTRFLGIRFCSQLSVPLGYRDYQAPFFPFSGPASFSVSMQRTDPSLRNIS</sequence>
<feature type="domain" description="Vitellogenin" evidence="5">
    <location>
        <begin position="1"/>
        <end position="317"/>
    </location>
</feature>
<dbReference type="InterPro" id="IPR015255">
    <property type="entry name" value="Vitellinogen_open_b-sht"/>
</dbReference>
<reference evidence="6" key="1">
    <citation type="submission" date="2023-01" db="EMBL/GenBank/DDBJ databases">
        <title>Genome assembly of the deep-sea coral Lophelia pertusa.</title>
        <authorList>
            <person name="Herrera S."/>
            <person name="Cordes E."/>
        </authorList>
    </citation>
    <scope>NUCLEOTIDE SEQUENCE</scope>
    <source>
        <strain evidence="6">USNM1676648</strain>
        <tissue evidence="6">Polyp</tissue>
    </source>
</reference>
<dbReference type="InterPro" id="IPR001747">
    <property type="entry name" value="Vitellogenin_N"/>
</dbReference>
<dbReference type="InterPro" id="IPR015819">
    <property type="entry name" value="Lipid_transp_b-sht_shell"/>
</dbReference>
<dbReference type="AlphaFoldDB" id="A0A9W9YKW3"/>
<keyword evidence="2" id="KW-0325">Glycoprotein</keyword>